<organism evidence="6 7">
    <name type="scientific">Morella rubra</name>
    <name type="common">Chinese bayberry</name>
    <dbReference type="NCBI Taxonomy" id="262757"/>
    <lineage>
        <taxon>Eukaryota</taxon>
        <taxon>Viridiplantae</taxon>
        <taxon>Streptophyta</taxon>
        <taxon>Embryophyta</taxon>
        <taxon>Tracheophyta</taxon>
        <taxon>Spermatophyta</taxon>
        <taxon>Magnoliopsida</taxon>
        <taxon>eudicotyledons</taxon>
        <taxon>Gunneridae</taxon>
        <taxon>Pentapetalae</taxon>
        <taxon>rosids</taxon>
        <taxon>fabids</taxon>
        <taxon>Fagales</taxon>
        <taxon>Myricaceae</taxon>
        <taxon>Morella</taxon>
    </lineage>
</organism>
<dbReference type="PANTHER" id="PTHR19321">
    <property type="entry name" value="PROTEIN REGULATOR OF CYTOKINESIS 1 PRC1-RELATED"/>
    <property type="match status" value="1"/>
</dbReference>
<reference evidence="6 7" key="1">
    <citation type="journal article" date="2019" name="Plant Biotechnol. J.">
        <title>The red bayberry genome and genetic basis of sex determination.</title>
        <authorList>
            <person name="Jia H.M."/>
            <person name="Jia H.J."/>
            <person name="Cai Q.L."/>
            <person name="Wang Y."/>
            <person name="Zhao H.B."/>
            <person name="Yang W.F."/>
            <person name="Wang G.Y."/>
            <person name="Li Y.H."/>
            <person name="Zhan D.L."/>
            <person name="Shen Y.T."/>
            <person name="Niu Q.F."/>
            <person name="Chang L."/>
            <person name="Qiu J."/>
            <person name="Zhao L."/>
            <person name="Xie H.B."/>
            <person name="Fu W.Y."/>
            <person name="Jin J."/>
            <person name="Li X.W."/>
            <person name="Jiao Y."/>
            <person name="Zhou C.C."/>
            <person name="Tu T."/>
            <person name="Chai C.Y."/>
            <person name="Gao J.L."/>
            <person name="Fan L.J."/>
            <person name="van de Weg E."/>
            <person name="Wang J.Y."/>
            <person name="Gao Z.S."/>
        </authorList>
    </citation>
    <scope>NUCLEOTIDE SEQUENCE [LARGE SCALE GENOMIC DNA]</scope>
    <source>
        <tissue evidence="6">Leaves</tissue>
    </source>
</reference>
<comment type="similarity">
    <text evidence="2">Belongs to the MAP65/ASE1 family.</text>
</comment>
<dbReference type="EMBL" id="RXIC02000021">
    <property type="protein sequence ID" value="KAB1218943.1"/>
    <property type="molecule type" value="Genomic_DNA"/>
</dbReference>
<comment type="caution">
    <text evidence="6">The sequence shown here is derived from an EMBL/GenBank/DDBJ whole genome shotgun (WGS) entry which is preliminary data.</text>
</comment>
<dbReference type="GO" id="GO:0008017">
    <property type="term" value="F:microtubule binding"/>
    <property type="evidence" value="ECO:0007669"/>
    <property type="project" value="InterPro"/>
</dbReference>
<evidence type="ECO:0000256" key="5">
    <source>
        <dbReference type="SAM" id="MobiDB-lite"/>
    </source>
</evidence>
<evidence type="ECO:0000256" key="4">
    <source>
        <dbReference type="ARBA" id="ARBA00023212"/>
    </source>
</evidence>
<evidence type="ECO:0000256" key="3">
    <source>
        <dbReference type="ARBA" id="ARBA00022701"/>
    </source>
</evidence>
<dbReference type="GO" id="GO:0005874">
    <property type="term" value="C:microtubule"/>
    <property type="evidence" value="ECO:0007669"/>
    <property type="project" value="UniProtKB-KW"/>
</dbReference>
<dbReference type="OrthoDB" id="642895at2759"/>
<sequence>MFRHRVDQFARIETNCGLLLDEMQKIWEEVGEPQGSRDTVLLEIEKRCLEAYRRKVDGAKKFRAELQRHIAESEVELADICSAMGEQPVHFDWKPGGGLKKKLDTIISQLEDMRKQKNERKNQFVEVLQRIQNISLEFTGDSEDNLYKAVLDGTDLSMRRLEELCKHLHELQDQKRNRLKQVCDHLKTLNSLCLVLGVDFRHITGEIHSTLNDPKETKDVSDNTIKNLASAVQSLREIKIHRIQRLQNLASALVELWNLMDRPMAERQMFQNVTSNIAASEPEITEPNMLSVEFLNNVESEVSRLEELKSRKIIEVVIKKRLELEQICRQIHMVTEALCAMEYSVEAMESGAVDPMYLLEQIELQIARIKEEALCRKEILEKVEKWLAACQEESWLEEYNRDDNRYNGGRGSHLTLKRAEKARALVFKIPAMVEALTSKTKAWEAQRGTEFLYDGGRLRSMLEQDSILRQEKEQEMLRQRDQKRIEGQWIAEQEALFGSKPSPSKKGKKTSRTPTGVASNRNFSLGGAMLQNPKPQKAASRLHSSKKGDLLIQKISLIHEQHGGFAALPSDTSVFANIYP</sequence>
<proteinExistence type="inferred from homology"/>
<dbReference type="GO" id="GO:0000226">
    <property type="term" value="P:microtubule cytoskeleton organization"/>
    <property type="evidence" value="ECO:0007669"/>
    <property type="project" value="InterPro"/>
</dbReference>
<evidence type="ECO:0000256" key="2">
    <source>
        <dbReference type="ARBA" id="ARBA00006187"/>
    </source>
</evidence>
<dbReference type="Pfam" id="PF03999">
    <property type="entry name" value="MAP65_ASE1"/>
    <property type="match status" value="1"/>
</dbReference>
<dbReference type="AlphaFoldDB" id="A0A6A1W236"/>
<comment type="subcellular location">
    <subcellularLocation>
        <location evidence="1">Cytoplasm</location>
        <location evidence="1">Cytoskeleton</location>
    </subcellularLocation>
</comment>
<evidence type="ECO:0000313" key="7">
    <source>
        <dbReference type="Proteomes" id="UP000516437"/>
    </source>
</evidence>
<protein>
    <submittedName>
        <fullName evidence="6">65-kDa microtubule-associated protein 3</fullName>
    </submittedName>
</protein>
<dbReference type="PANTHER" id="PTHR19321:SF49">
    <property type="entry name" value="MICROTUBULE ASSOCIATED PROTEIN, MAP65_ASE1 FAMILY PROTEIN"/>
    <property type="match status" value="1"/>
</dbReference>
<dbReference type="GO" id="GO:0005737">
    <property type="term" value="C:cytoplasm"/>
    <property type="evidence" value="ECO:0007669"/>
    <property type="project" value="TreeGrafter"/>
</dbReference>
<keyword evidence="4" id="KW-0963">Cytoplasm</keyword>
<keyword evidence="3" id="KW-0493">Microtubule</keyword>
<evidence type="ECO:0000256" key="1">
    <source>
        <dbReference type="ARBA" id="ARBA00004245"/>
    </source>
</evidence>
<name>A0A6A1W236_9ROSI</name>
<keyword evidence="4" id="KW-0206">Cytoskeleton</keyword>
<evidence type="ECO:0000313" key="6">
    <source>
        <dbReference type="EMBL" id="KAB1218943.1"/>
    </source>
</evidence>
<feature type="region of interest" description="Disordered" evidence="5">
    <location>
        <begin position="496"/>
        <end position="542"/>
    </location>
</feature>
<dbReference type="Gene3D" id="1.20.58.1520">
    <property type="match status" value="1"/>
</dbReference>
<dbReference type="GO" id="GO:0005819">
    <property type="term" value="C:spindle"/>
    <property type="evidence" value="ECO:0007669"/>
    <property type="project" value="TreeGrafter"/>
</dbReference>
<dbReference type="Proteomes" id="UP000516437">
    <property type="component" value="Chromosome 3"/>
</dbReference>
<gene>
    <name evidence="6" type="ORF">CJ030_MR3G015141</name>
</gene>
<dbReference type="InterPro" id="IPR007145">
    <property type="entry name" value="MAP65_Ase1_PRC1"/>
</dbReference>
<keyword evidence="7" id="KW-1185">Reference proteome</keyword>
<accession>A0A6A1W236</accession>